<feature type="transmembrane region" description="Helical" evidence="1">
    <location>
        <begin position="97"/>
        <end position="118"/>
    </location>
</feature>
<gene>
    <name evidence="3" type="ORF">GCM10010411_84680</name>
</gene>
<name>A0ABP6D1E1_9ACTN</name>
<keyword evidence="2" id="KW-0732">Signal</keyword>
<evidence type="ECO:0000256" key="1">
    <source>
        <dbReference type="SAM" id="Phobius"/>
    </source>
</evidence>
<reference evidence="4" key="1">
    <citation type="journal article" date="2019" name="Int. J. Syst. Evol. Microbiol.">
        <title>The Global Catalogue of Microorganisms (GCM) 10K type strain sequencing project: providing services to taxonomists for standard genome sequencing and annotation.</title>
        <authorList>
            <consortium name="The Broad Institute Genomics Platform"/>
            <consortium name="The Broad Institute Genome Sequencing Center for Infectious Disease"/>
            <person name="Wu L."/>
            <person name="Ma J."/>
        </authorList>
    </citation>
    <scope>NUCLEOTIDE SEQUENCE [LARGE SCALE GENOMIC DNA]</scope>
    <source>
        <strain evidence="4">JCM 6833</strain>
    </source>
</reference>
<sequence>MALFVVAGLVFTYGLGHAAPMRVCTAHLTSVPADVADAMAHQADLAAATKTAPAAGTTAAPSTTSAGAETAYGVPGKAVTLASAPSSAKAPLDLPPLVPAGGCLSLAILLTFMVLALASGPSRTRGVLPARLGWVIRVPSQRAPFSLSLPSLRVFRL</sequence>
<feature type="chain" id="PRO_5047477076" evidence="2">
    <location>
        <begin position="19"/>
        <end position="157"/>
    </location>
</feature>
<keyword evidence="1" id="KW-0812">Transmembrane</keyword>
<keyword evidence="4" id="KW-1185">Reference proteome</keyword>
<protein>
    <submittedName>
        <fullName evidence="3">Uncharacterized protein</fullName>
    </submittedName>
</protein>
<keyword evidence="1" id="KW-0472">Membrane</keyword>
<accession>A0ABP6D1E1</accession>
<feature type="signal peptide" evidence="2">
    <location>
        <begin position="1"/>
        <end position="18"/>
    </location>
</feature>
<comment type="caution">
    <text evidence="3">The sequence shown here is derived from an EMBL/GenBank/DDBJ whole genome shotgun (WGS) entry which is preliminary data.</text>
</comment>
<dbReference type="EMBL" id="BAAATD010000017">
    <property type="protein sequence ID" value="GAA2633227.1"/>
    <property type="molecule type" value="Genomic_DNA"/>
</dbReference>
<proteinExistence type="predicted"/>
<evidence type="ECO:0000313" key="3">
    <source>
        <dbReference type="EMBL" id="GAA2633227.1"/>
    </source>
</evidence>
<dbReference type="Proteomes" id="UP001501509">
    <property type="component" value="Unassembled WGS sequence"/>
</dbReference>
<evidence type="ECO:0000256" key="2">
    <source>
        <dbReference type="SAM" id="SignalP"/>
    </source>
</evidence>
<evidence type="ECO:0000313" key="4">
    <source>
        <dbReference type="Proteomes" id="UP001501509"/>
    </source>
</evidence>
<keyword evidence="1" id="KW-1133">Transmembrane helix</keyword>
<organism evidence="3 4">
    <name type="scientific">Actinomadura fulvescens</name>
    <dbReference type="NCBI Taxonomy" id="46160"/>
    <lineage>
        <taxon>Bacteria</taxon>
        <taxon>Bacillati</taxon>
        <taxon>Actinomycetota</taxon>
        <taxon>Actinomycetes</taxon>
        <taxon>Streptosporangiales</taxon>
        <taxon>Thermomonosporaceae</taxon>
        <taxon>Actinomadura</taxon>
    </lineage>
</organism>